<evidence type="ECO:0000256" key="1">
    <source>
        <dbReference type="SAM" id="Phobius"/>
    </source>
</evidence>
<dbReference type="GO" id="GO:0030659">
    <property type="term" value="C:cytoplasmic vesicle membrane"/>
    <property type="evidence" value="ECO:0007669"/>
    <property type="project" value="TreeGrafter"/>
</dbReference>
<dbReference type="EMBL" id="UYRV01009437">
    <property type="protein sequence ID" value="VDK56526.1"/>
    <property type="molecule type" value="Genomic_DNA"/>
</dbReference>
<dbReference type="OrthoDB" id="6510177at2759"/>
<dbReference type="SUPFAM" id="SSF82866">
    <property type="entry name" value="Multidrug efflux transporter AcrB transmembrane domain"/>
    <property type="match status" value="1"/>
</dbReference>
<dbReference type="InterPro" id="IPR051697">
    <property type="entry name" value="Patched_domain-protein"/>
</dbReference>
<dbReference type="AlphaFoldDB" id="A0A3P6R167"/>
<keyword evidence="3" id="KW-1185">Reference proteome</keyword>
<dbReference type="GO" id="GO:0006897">
    <property type="term" value="P:endocytosis"/>
    <property type="evidence" value="ECO:0007669"/>
    <property type="project" value="TreeGrafter"/>
</dbReference>
<protein>
    <recommendedName>
        <fullName evidence="4">SSD domain-containing protein</fullName>
    </recommendedName>
</protein>
<dbReference type="PANTHER" id="PTHR10796:SF94">
    <property type="entry name" value="SSD DOMAIN-CONTAINING PROTEIN"/>
    <property type="match status" value="1"/>
</dbReference>
<sequence length="124" mass="13836">MNYIVICRGDLDWNLRAKKIDSMRKIIDQYPQFQTSLFDYDSTIYDLIIAVKDELIKAVLITFACMTLACAFMIPSLTGASIATVSMLSISFTLLGILALWGQSLDPVTMINVLMAIGLSVDFR</sequence>
<dbReference type="GO" id="GO:0005886">
    <property type="term" value="C:plasma membrane"/>
    <property type="evidence" value="ECO:0007669"/>
    <property type="project" value="TreeGrafter"/>
</dbReference>
<keyword evidence="1" id="KW-0472">Membrane</keyword>
<keyword evidence="1" id="KW-1133">Transmembrane helix</keyword>
<dbReference type="Gene3D" id="1.20.1640.10">
    <property type="entry name" value="Multidrug efflux transporter AcrB transmembrane domain"/>
    <property type="match status" value="1"/>
</dbReference>
<proteinExistence type="predicted"/>
<dbReference type="Proteomes" id="UP000271889">
    <property type="component" value="Unassembled WGS sequence"/>
</dbReference>
<gene>
    <name evidence="2" type="ORF">CGOC_LOCUS3686</name>
</gene>
<evidence type="ECO:0000313" key="3">
    <source>
        <dbReference type="Proteomes" id="UP000271889"/>
    </source>
</evidence>
<reference evidence="2 3" key="1">
    <citation type="submission" date="2018-11" db="EMBL/GenBank/DDBJ databases">
        <authorList>
            <consortium name="Pathogen Informatics"/>
        </authorList>
    </citation>
    <scope>NUCLEOTIDE SEQUENCE [LARGE SCALE GENOMIC DNA]</scope>
</reference>
<evidence type="ECO:0008006" key="4">
    <source>
        <dbReference type="Google" id="ProtNLM"/>
    </source>
</evidence>
<feature type="transmembrane region" description="Helical" evidence="1">
    <location>
        <begin position="55"/>
        <end position="74"/>
    </location>
</feature>
<feature type="transmembrane region" description="Helical" evidence="1">
    <location>
        <begin position="80"/>
        <end position="101"/>
    </location>
</feature>
<dbReference type="PANTHER" id="PTHR10796">
    <property type="entry name" value="PATCHED-RELATED"/>
    <property type="match status" value="1"/>
</dbReference>
<organism evidence="2 3">
    <name type="scientific">Cylicostephanus goldi</name>
    <name type="common">Nematode worm</name>
    <dbReference type="NCBI Taxonomy" id="71465"/>
    <lineage>
        <taxon>Eukaryota</taxon>
        <taxon>Metazoa</taxon>
        <taxon>Ecdysozoa</taxon>
        <taxon>Nematoda</taxon>
        <taxon>Chromadorea</taxon>
        <taxon>Rhabditida</taxon>
        <taxon>Rhabditina</taxon>
        <taxon>Rhabditomorpha</taxon>
        <taxon>Strongyloidea</taxon>
        <taxon>Strongylidae</taxon>
        <taxon>Cylicostephanus</taxon>
    </lineage>
</organism>
<name>A0A3P6R167_CYLGO</name>
<dbReference type="GO" id="GO:0018996">
    <property type="term" value="P:molting cycle, collagen and cuticulin-based cuticle"/>
    <property type="evidence" value="ECO:0007669"/>
    <property type="project" value="TreeGrafter"/>
</dbReference>
<evidence type="ECO:0000313" key="2">
    <source>
        <dbReference type="EMBL" id="VDK56526.1"/>
    </source>
</evidence>
<accession>A0A3P6R167</accession>
<keyword evidence="1" id="KW-0812">Transmembrane</keyword>